<feature type="domain" description="Nucleoporin POM152 ninth Ig-like" evidence="6">
    <location>
        <begin position="1043"/>
        <end position="1117"/>
    </location>
</feature>
<keyword evidence="1" id="KW-0472">Membrane</keyword>
<feature type="domain" description="Nucleoporin POM152 Ig-like" evidence="4">
    <location>
        <begin position="408"/>
        <end position="502"/>
    </location>
</feature>
<dbReference type="GO" id="GO:0006606">
    <property type="term" value="P:protein import into nucleus"/>
    <property type="evidence" value="ECO:0007669"/>
    <property type="project" value="TreeGrafter"/>
</dbReference>
<feature type="transmembrane region" description="Helical" evidence="1">
    <location>
        <begin position="61"/>
        <end position="82"/>
    </location>
</feature>
<dbReference type="Proteomes" id="UP000738359">
    <property type="component" value="Unassembled WGS sequence"/>
</dbReference>
<feature type="domain" description="Nucleoporin POM152 first Ig-like" evidence="5">
    <location>
        <begin position="154"/>
        <end position="266"/>
    </location>
</feature>
<evidence type="ECO:0008006" key="9">
    <source>
        <dbReference type="Google" id="ProtNLM"/>
    </source>
</evidence>
<protein>
    <recommendedName>
        <fullName evidence="9">Nucleoporin Pom152</fullName>
    </recommendedName>
</protein>
<evidence type="ECO:0000313" key="7">
    <source>
        <dbReference type="EMBL" id="KAF9954401.1"/>
    </source>
</evidence>
<dbReference type="GO" id="GO:0006999">
    <property type="term" value="P:nuclear pore organization"/>
    <property type="evidence" value="ECO:0007669"/>
    <property type="project" value="TreeGrafter"/>
</dbReference>
<dbReference type="Pfam" id="PF23664">
    <property type="entry name" value="Ig_Pom152"/>
    <property type="match status" value="2"/>
</dbReference>
<dbReference type="GO" id="GO:0017056">
    <property type="term" value="F:structural constituent of nuclear pore"/>
    <property type="evidence" value="ECO:0007669"/>
    <property type="project" value="InterPro"/>
</dbReference>
<feature type="domain" description="Nucleoporin POM152 immunoglobulin-like" evidence="2">
    <location>
        <begin position="508"/>
        <end position="610"/>
    </location>
</feature>
<evidence type="ECO:0000259" key="4">
    <source>
        <dbReference type="Pfam" id="PF24312"/>
    </source>
</evidence>
<dbReference type="AlphaFoldDB" id="A0A9P6J246"/>
<reference evidence="7" key="1">
    <citation type="journal article" date="2020" name="Fungal Divers.">
        <title>Resolving the Mortierellaceae phylogeny through synthesis of multi-gene phylogenetics and phylogenomics.</title>
        <authorList>
            <person name="Vandepol N."/>
            <person name="Liber J."/>
            <person name="Desiro A."/>
            <person name="Na H."/>
            <person name="Kennedy M."/>
            <person name="Barry K."/>
            <person name="Grigoriev I.V."/>
            <person name="Miller A.N."/>
            <person name="O'Donnell K."/>
            <person name="Stajich J.E."/>
            <person name="Bonito G."/>
        </authorList>
    </citation>
    <scope>NUCLEOTIDE SEQUENCE</scope>
    <source>
        <strain evidence="7">CK1249</strain>
    </source>
</reference>
<dbReference type="InterPro" id="IPR056544">
    <property type="entry name" value="Ig_POM152"/>
</dbReference>
<dbReference type="GO" id="GO:0070762">
    <property type="term" value="C:nuclear pore transmembrane ring"/>
    <property type="evidence" value="ECO:0007669"/>
    <property type="project" value="TreeGrafter"/>
</dbReference>
<feature type="domain" description="Nucleoporin POM152 Ig-like" evidence="4">
    <location>
        <begin position="709"/>
        <end position="788"/>
    </location>
</feature>
<evidence type="ECO:0000313" key="8">
    <source>
        <dbReference type="Proteomes" id="UP000738359"/>
    </source>
</evidence>
<evidence type="ECO:0000259" key="6">
    <source>
        <dbReference type="Pfam" id="PF24527"/>
    </source>
</evidence>
<feature type="domain" description="Nucleoporin POM152 N-terminal transmembrane" evidence="3">
    <location>
        <begin position="30"/>
        <end position="113"/>
    </location>
</feature>
<dbReference type="InterPro" id="IPR056543">
    <property type="entry name" value="Ig-like_POM152_9th"/>
</dbReference>
<organism evidence="7 8">
    <name type="scientific">Mortierella alpina</name>
    <name type="common">Oleaginous fungus</name>
    <name type="synonym">Mortierella renispora</name>
    <dbReference type="NCBI Taxonomy" id="64518"/>
    <lineage>
        <taxon>Eukaryota</taxon>
        <taxon>Fungi</taxon>
        <taxon>Fungi incertae sedis</taxon>
        <taxon>Mucoromycota</taxon>
        <taxon>Mortierellomycotina</taxon>
        <taxon>Mortierellomycetes</taxon>
        <taxon>Mortierellales</taxon>
        <taxon>Mortierellaceae</taxon>
        <taxon>Mortierella</taxon>
    </lineage>
</organism>
<dbReference type="InterPro" id="IPR056541">
    <property type="entry name" value="Ig-like_POM152"/>
</dbReference>
<dbReference type="InterPro" id="IPR056542">
    <property type="entry name" value="Ig-like_POM152_1st"/>
</dbReference>
<dbReference type="Pfam" id="PF24097">
    <property type="entry name" value="TMD_POM152"/>
    <property type="match status" value="1"/>
</dbReference>
<gene>
    <name evidence="7" type="ORF">BGZ70_010577</name>
</gene>
<evidence type="ECO:0000259" key="2">
    <source>
        <dbReference type="Pfam" id="PF23664"/>
    </source>
</evidence>
<dbReference type="PANTHER" id="PTHR28206">
    <property type="entry name" value="NUCLEOPORIN POM152"/>
    <property type="match status" value="1"/>
</dbReference>
<accession>A0A9P6J246</accession>
<dbReference type="EMBL" id="JAAAHY010000971">
    <property type="protein sequence ID" value="KAF9954401.1"/>
    <property type="molecule type" value="Genomic_DNA"/>
</dbReference>
<keyword evidence="8" id="KW-1185">Reference proteome</keyword>
<feature type="domain" description="Nucleoporin POM152 immunoglobulin-like" evidence="2">
    <location>
        <begin position="846"/>
        <end position="933"/>
    </location>
</feature>
<dbReference type="InterPro" id="IPR037701">
    <property type="entry name" value="Pom152"/>
</dbReference>
<keyword evidence="1" id="KW-1133">Transmembrane helix</keyword>
<name>A0A9P6J246_MORAP</name>
<dbReference type="OrthoDB" id="5529162at2759"/>
<dbReference type="Pfam" id="PF24312">
    <property type="entry name" value="Ig-like_POM152"/>
    <property type="match status" value="2"/>
</dbReference>
<keyword evidence="1" id="KW-0812">Transmembrane</keyword>
<sequence>MSAPVPLKSSVARPQNAFPSNSRIPLEYCDGPTQRMYAVSAFVSLQALKLYYWLGIARSDYAAEFFGFILWLSLDVAFLMALNYLRIPWLELPVARMIIALFVLTVVNYVLFTAREYGATLAPPAPSVMIMLIGTTTIICSASTPCLSSPTGNSAILNPENQCFCVPNANVPAIDLPEIPILFNGSDPHYLEYSVTSFETGATVTHKLTGPFKESSTGLRKARSNLEGPESLYNLKAATAGAYKLQRVLDKDQVDVRFYHDREVYVVNCPDAHIDHYQDTLNRCAGKGDVDVPIVVRGLPPWTITYKRKRGDAHNVQESQDLLSESEPTGYSSPFLKGWSPPTKPNYSWAKQREMNLSVSLGLSNPGMYTFQVSSVKDGCGNVINIQSLVTRNLRDAEIRHVNVRPRPSVVMNCDPRQPFKIVSLGESPTVDISLSVNGTAPYQIGYVYQKSDLDAPQPMKDIRLTKDGQQAKITAQEPGLYTLSHIKDAFCEGEIGYPRDCSVIVASHPTVDIVSHPINDSCVGAIGVTVDATFTGEAPWTVCYDVLRNGRLERNNVCHKSPKPRMILELKPEQSGSFEYQFKTVSDNNYKSLKVNLPSIHQKIHPQPSAVFISDRKGKACRGMSKDLDVELFGTGPWDIEYRVIRGTTIQLLTVHNITEKTTTLTLPSFEREGIYSVDLGKVTDLANGCQKDLKVSDVAIEVSNGPPTASFQCDHPIEFAEGESVALPVHLTGGAPWYLTYGMEAQEIVSAAKADSRNALVTVDKPGVYELRSVKDDFCEGAIVEQGRRCEVVYSKRPAMNLMIDSMRFRGGPREDVPEGEIAPSERVPREGDHFVLPAVCKDTDRTLELHLTGKAPFKLNYKRIYRPARGGKAETTDLSKESLHSTMRLPIMTEQAGEVSYQFETLSDATYKDVVVRDKGHKVVFKHLVRAPPVATLVNTAKQFYCENEITGVKEKIAIKIQDGVAPFLLAIEILRPNQAVAEKFFEHDVVPRNGVYEWTLPAKFTDMGLYKVSVLRVSDVNGCSSGTPSAVEFDILGTPNITPLRTLTDACVGDKLEYSVQGIAPPFKVHYSLDQANHVATLEGKQRVFNYQTVKPGLFKISKVCQTLAKKQCCTQPLENMSTRIWAIPTVKIANGDNVITDLRVGDRAEVVATFVGEAPFSWSYARTEAEYDEKHHAKHHSRRPKVLETDSFHDIKDHKFTFFTATEGTIVPTWIKDKHCQFGKEI</sequence>
<dbReference type="Pfam" id="PF24519">
    <property type="entry name" value="Ig-like_Pom152_1"/>
    <property type="match status" value="1"/>
</dbReference>
<dbReference type="PANTHER" id="PTHR28206:SF1">
    <property type="entry name" value="NUCLEOPORIN POM152"/>
    <property type="match status" value="1"/>
</dbReference>
<feature type="transmembrane region" description="Helical" evidence="1">
    <location>
        <begin position="94"/>
        <end position="112"/>
    </location>
</feature>
<dbReference type="InterPro" id="IPR056540">
    <property type="entry name" value="TMD_POM152"/>
</dbReference>
<evidence type="ECO:0000259" key="3">
    <source>
        <dbReference type="Pfam" id="PF24097"/>
    </source>
</evidence>
<evidence type="ECO:0000256" key="1">
    <source>
        <dbReference type="SAM" id="Phobius"/>
    </source>
</evidence>
<comment type="caution">
    <text evidence="7">The sequence shown here is derived from an EMBL/GenBank/DDBJ whole genome shotgun (WGS) entry which is preliminary data.</text>
</comment>
<evidence type="ECO:0000259" key="5">
    <source>
        <dbReference type="Pfam" id="PF24519"/>
    </source>
</evidence>
<proteinExistence type="predicted"/>
<dbReference type="Pfam" id="PF24527">
    <property type="entry name" value="Ig-like_Pom152_9"/>
    <property type="match status" value="1"/>
</dbReference>